<dbReference type="GeneID" id="23113094"/>
<gene>
    <name evidence="4" type="primary">apc3_1</name>
    <name evidence="4" type="ORF">CBLFYP116_05058</name>
</gene>
<dbReference type="EMBL" id="CACRTF010000017">
    <property type="protein sequence ID" value="VYT53002.1"/>
    <property type="molecule type" value="Genomic_DNA"/>
</dbReference>
<keyword evidence="4" id="KW-0436">Ligase</keyword>
<evidence type="ECO:0000259" key="1">
    <source>
        <dbReference type="Pfam" id="PF01968"/>
    </source>
</evidence>
<feature type="domain" description="Acetophenone carboxylase-like C-terminal" evidence="3">
    <location>
        <begin position="509"/>
        <end position="679"/>
    </location>
</feature>
<dbReference type="InterPro" id="IPR045079">
    <property type="entry name" value="Oxoprolinase-like"/>
</dbReference>
<name>A0A6N2XFW6_9FIRM</name>
<dbReference type="PANTHER" id="PTHR11365">
    <property type="entry name" value="5-OXOPROLINASE RELATED"/>
    <property type="match status" value="1"/>
</dbReference>
<dbReference type="Pfam" id="PF01968">
    <property type="entry name" value="Hydantoinase_A"/>
    <property type="match status" value="1"/>
</dbReference>
<organism evidence="4">
    <name type="scientific">Enterocloster bolteae</name>
    <dbReference type="NCBI Taxonomy" id="208479"/>
    <lineage>
        <taxon>Bacteria</taxon>
        <taxon>Bacillati</taxon>
        <taxon>Bacillota</taxon>
        <taxon>Clostridia</taxon>
        <taxon>Lachnospirales</taxon>
        <taxon>Lachnospiraceae</taxon>
        <taxon>Enterocloster</taxon>
    </lineage>
</organism>
<evidence type="ECO:0000259" key="2">
    <source>
        <dbReference type="Pfam" id="PF05378"/>
    </source>
</evidence>
<dbReference type="Pfam" id="PF05378">
    <property type="entry name" value="Hydant_A_N"/>
    <property type="match status" value="1"/>
</dbReference>
<dbReference type="InterPro" id="IPR002821">
    <property type="entry name" value="Hydantoinase_A"/>
</dbReference>
<feature type="domain" description="Hydantoinase A/oxoprolinase" evidence="1">
    <location>
        <begin position="206"/>
        <end position="493"/>
    </location>
</feature>
<dbReference type="GO" id="GO:0005829">
    <property type="term" value="C:cytosol"/>
    <property type="evidence" value="ECO:0007669"/>
    <property type="project" value="TreeGrafter"/>
</dbReference>
<protein>
    <submittedName>
        <fullName evidence="4">Acetophenone carboxylase gamma subunit</fullName>
        <ecNumber evidence="4">6.4.1.8</ecNumber>
    </submittedName>
</protein>
<dbReference type="AlphaFoldDB" id="A0A6N2XFW6"/>
<dbReference type="Pfam" id="PF19278">
    <property type="entry name" value="Hydant_A_C"/>
    <property type="match status" value="1"/>
</dbReference>
<accession>A0A6N2XFW6</accession>
<reference evidence="4" key="1">
    <citation type="submission" date="2019-11" db="EMBL/GenBank/DDBJ databases">
        <authorList>
            <person name="Feng L."/>
        </authorList>
    </citation>
    <scope>NUCLEOTIDE SEQUENCE</scope>
    <source>
        <strain evidence="4">CbolteaeLFYP116</strain>
    </source>
</reference>
<evidence type="ECO:0000313" key="4">
    <source>
        <dbReference type="EMBL" id="VYT53002.1"/>
    </source>
</evidence>
<dbReference type="SUPFAM" id="SSF53067">
    <property type="entry name" value="Actin-like ATPase domain"/>
    <property type="match status" value="1"/>
</dbReference>
<proteinExistence type="predicted"/>
<sequence length="693" mass="76102">MSVLIGIDIGGTFTDIVALNEDTGELKVTKVPSTPGEFSKGFFNGLDKILEVCGGKPEEIKRLVHGTTVATNAILEKKGAKIGILTTKGFRDVLIIGRGTRNELYNVHFDSETPSFLCPRERIKEVRERVDAKGDIIEPLNEEDVIRAVDFLVKEQKVESIAICYLFSFFNKENEERTRDIILKRYPGLRVSVSSKINPRFREYERMVVTAFDAYIGPVMDRYITKLNTSLAEIGVKNSLQLMQSRGGVTSSSMCSERPVLTLLSGPAAGVIGAKQIAQETGRKNILTLDLGGTSNDVSLIQNGETKLFTDGKIGNYPCRQAMMDISTIGAGGGSIAWVDGGGWLRVGPHSAGSFPGPACYGKGGTEPTYTDASLIMGYLRPDYFAGGEVALDAELARKAIQEKVADVLDMGIYDAASAIHKIMHNQMADQVRLATVKRGYDPRSFSVVASGGAGPIAACSLLKLLNFKEVIVPPTPGVMAALGLLSADIEHEEVVTFAAKIDEVDLQELKAAIGEGKQLCGQERANVGISENLLRTTYSAEMRYVGQSYELEIPFPEAEGVLDKAAMEAVKERFHQRHEHVYKHAFRNLQIEFTAIRILISQKPVPTPRMEKVREGEWGVPGDKRRTYFDECKGWMESDVYNRENLAASQVIIGPAIVEQTDTTILIYPDQKAIVDQWGNLIVTMMEPCKTM</sequence>
<dbReference type="PANTHER" id="PTHR11365:SF23">
    <property type="entry name" value="HYPOTHETICAL 5-OXOPROLINASE (EUROFUNG)-RELATED"/>
    <property type="match status" value="1"/>
</dbReference>
<dbReference type="InterPro" id="IPR049517">
    <property type="entry name" value="ACX-like_C"/>
</dbReference>
<dbReference type="InterPro" id="IPR043129">
    <property type="entry name" value="ATPase_NBD"/>
</dbReference>
<dbReference type="GO" id="GO:0016874">
    <property type="term" value="F:ligase activity"/>
    <property type="evidence" value="ECO:0007669"/>
    <property type="project" value="UniProtKB-KW"/>
</dbReference>
<evidence type="ECO:0000259" key="3">
    <source>
        <dbReference type="Pfam" id="PF19278"/>
    </source>
</evidence>
<dbReference type="RefSeq" id="WP_002575290.1">
    <property type="nucleotide sequence ID" value="NZ_BAABZS010000001.1"/>
</dbReference>
<feature type="domain" description="Hydantoinase/oxoprolinase N-terminal" evidence="2">
    <location>
        <begin position="5"/>
        <end position="184"/>
    </location>
</feature>
<dbReference type="GO" id="GO:0006749">
    <property type="term" value="P:glutathione metabolic process"/>
    <property type="evidence" value="ECO:0007669"/>
    <property type="project" value="TreeGrafter"/>
</dbReference>
<dbReference type="EC" id="6.4.1.8" evidence="4"/>
<dbReference type="GO" id="GO:0017168">
    <property type="term" value="F:5-oxoprolinase (ATP-hydrolyzing) activity"/>
    <property type="evidence" value="ECO:0007669"/>
    <property type="project" value="TreeGrafter"/>
</dbReference>
<dbReference type="InterPro" id="IPR008040">
    <property type="entry name" value="Hydant_A_N"/>
</dbReference>